<evidence type="ECO:0000313" key="10">
    <source>
        <dbReference type="Proteomes" id="UP000460221"/>
    </source>
</evidence>
<dbReference type="GO" id="GO:0008836">
    <property type="term" value="F:diaminopimelate decarboxylase activity"/>
    <property type="evidence" value="ECO:0007669"/>
    <property type="project" value="InterPro"/>
</dbReference>
<name>A0A7K1FSR7_9ACTN</name>
<evidence type="ECO:0000256" key="1">
    <source>
        <dbReference type="ARBA" id="ARBA00001933"/>
    </source>
</evidence>
<dbReference type="InterPro" id="IPR000183">
    <property type="entry name" value="Orn/DAP/Arg_de-COase"/>
</dbReference>
<dbReference type="RefSeq" id="WP_154771169.1">
    <property type="nucleotide sequence ID" value="NZ_WLYK01000016.1"/>
</dbReference>
<feature type="compositionally biased region" description="Basic and acidic residues" evidence="7">
    <location>
        <begin position="475"/>
        <end position="484"/>
    </location>
</feature>
<gene>
    <name evidence="9" type="ORF">GIS00_24855</name>
</gene>
<dbReference type="EMBL" id="WLYK01000016">
    <property type="protein sequence ID" value="MTD17168.1"/>
    <property type="molecule type" value="Genomic_DNA"/>
</dbReference>
<evidence type="ECO:0000256" key="2">
    <source>
        <dbReference type="ARBA" id="ARBA00022793"/>
    </source>
</evidence>
<evidence type="ECO:0000256" key="5">
    <source>
        <dbReference type="ARBA" id="ARBA00023239"/>
    </source>
</evidence>
<dbReference type="InterPro" id="IPR022653">
    <property type="entry name" value="De-COase2_pyr-phos_BS"/>
</dbReference>
<dbReference type="PANTHER" id="PTHR43727">
    <property type="entry name" value="DIAMINOPIMELATE DECARBOXYLASE"/>
    <property type="match status" value="1"/>
</dbReference>
<keyword evidence="10" id="KW-1185">Reference proteome</keyword>
<organism evidence="9 10">
    <name type="scientific">Nakamurella alba</name>
    <dbReference type="NCBI Taxonomy" id="2665158"/>
    <lineage>
        <taxon>Bacteria</taxon>
        <taxon>Bacillati</taxon>
        <taxon>Actinomycetota</taxon>
        <taxon>Actinomycetes</taxon>
        <taxon>Nakamurellales</taxon>
        <taxon>Nakamurellaceae</taxon>
        <taxon>Nakamurella</taxon>
    </lineage>
</organism>
<keyword evidence="4" id="KW-0028">Amino-acid biosynthesis</keyword>
<dbReference type="GO" id="GO:0009089">
    <property type="term" value="P:lysine biosynthetic process via diaminopimelate"/>
    <property type="evidence" value="ECO:0007669"/>
    <property type="project" value="InterPro"/>
</dbReference>
<feature type="modified residue" description="N6-(pyridoxal phosphate)lysine" evidence="6">
    <location>
        <position position="80"/>
    </location>
</feature>
<keyword evidence="2" id="KW-0210">Decarboxylase</keyword>
<evidence type="ECO:0000259" key="8">
    <source>
        <dbReference type="Pfam" id="PF02784"/>
    </source>
</evidence>
<feature type="region of interest" description="Disordered" evidence="7">
    <location>
        <begin position="461"/>
        <end position="484"/>
    </location>
</feature>
<dbReference type="PRINTS" id="PR01181">
    <property type="entry name" value="DAPDCRBXLASE"/>
</dbReference>
<dbReference type="InterPro" id="IPR009006">
    <property type="entry name" value="Ala_racemase/Decarboxylase_C"/>
</dbReference>
<reference evidence="9 10" key="1">
    <citation type="submission" date="2019-11" db="EMBL/GenBank/DDBJ databases">
        <authorList>
            <person name="Jiang L.-Q."/>
        </authorList>
    </citation>
    <scope>NUCLEOTIDE SEQUENCE [LARGE SCALE GENOMIC DNA]</scope>
    <source>
        <strain evidence="9 10">YIM 132087</strain>
    </source>
</reference>
<dbReference type="SUPFAM" id="SSF51419">
    <property type="entry name" value="PLP-binding barrel"/>
    <property type="match status" value="1"/>
</dbReference>
<dbReference type="PROSITE" id="PS00878">
    <property type="entry name" value="ODR_DC_2_1"/>
    <property type="match status" value="1"/>
</dbReference>
<evidence type="ECO:0000256" key="4">
    <source>
        <dbReference type="ARBA" id="ARBA00023154"/>
    </source>
</evidence>
<dbReference type="PANTHER" id="PTHR43727:SF2">
    <property type="entry name" value="GROUP IV DECARBOXYLASE"/>
    <property type="match status" value="1"/>
</dbReference>
<keyword evidence="5" id="KW-0456">Lyase</keyword>
<dbReference type="InterPro" id="IPR002986">
    <property type="entry name" value="DAP_deCOOHase_LysA"/>
</dbReference>
<protein>
    <recommendedName>
        <fullName evidence="8">Orn/DAP/Arg decarboxylase 2 N-terminal domain-containing protein</fullName>
    </recommendedName>
</protein>
<dbReference type="SUPFAM" id="SSF50621">
    <property type="entry name" value="Alanine racemase C-terminal domain-like"/>
    <property type="match status" value="1"/>
</dbReference>
<dbReference type="Gene3D" id="3.20.20.10">
    <property type="entry name" value="Alanine racemase"/>
    <property type="match status" value="1"/>
</dbReference>
<accession>A0A7K1FSR7</accession>
<keyword evidence="4" id="KW-0457">Lysine biosynthesis</keyword>
<proteinExistence type="predicted"/>
<evidence type="ECO:0000256" key="7">
    <source>
        <dbReference type="SAM" id="MobiDB-lite"/>
    </source>
</evidence>
<feature type="active site" description="Proton donor" evidence="6">
    <location>
        <position position="388"/>
    </location>
</feature>
<comment type="caution">
    <text evidence="9">The sequence shown here is derived from an EMBL/GenBank/DDBJ whole genome shotgun (WGS) entry which is preliminary data.</text>
</comment>
<sequence length="484" mass="51443">MTGPSGQTVLDGIRTRTDDLGVDGRGTLTVGGRPADELLDTFGSPLSVLVESTLRANLRRFRAAFETQWPEPVTVLYAVKSNNAVAVAAVLAEEGAGADCFGAGELYPALTAGMDPRIVVMNGGNKSADDLARAVATGVGVNVDAEDELDLLEKAWKDAGSGDPVAVKLRLKVLPADWSTFSSDSTGTSGAALQDYLERKKWGFTIPRAAEQITRMLASPAVRLTGFHLHVPRVTQDPTFLAAWSAELGRTVVELHTRTGFWPGVVDVGGGWSRERDPESRSLALNEHPVEEYAAAVCGALRTSLEPAGLPLPQLWVEPGRYVTGNAGVLLGRVGAVRHDAGRRWIATDLSTNLLPRIDINGLVHHVLPASRMTDPATVTASVVGPTCIDSVLGRDRELPELARGDLLAVLDAGMYADSISNQFNALPRPAVVLVGPDQVDIVRRREDPAEVFARDVLPPRLTGAGTAPTSPAEVSDRLSRGMV</sequence>
<dbReference type="AlphaFoldDB" id="A0A7K1FSR7"/>
<keyword evidence="3 6" id="KW-0663">Pyridoxal phosphate</keyword>
<evidence type="ECO:0000256" key="6">
    <source>
        <dbReference type="PIRSR" id="PIRSR600183-50"/>
    </source>
</evidence>
<dbReference type="InterPro" id="IPR022644">
    <property type="entry name" value="De-COase2_N"/>
</dbReference>
<evidence type="ECO:0000313" key="9">
    <source>
        <dbReference type="EMBL" id="MTD17168.1"/>
    </source>
</evidence>
<dbReference type="PRINTS" id="PR01179">
    <property type="entry name" value="ODADCRBXLASE"/>
</dbReference>
<dbReference type="Pfam" id="PF02784">
    <property type="entry name" value="Orn_Arg_deC_N"/>
    <property type="match status" value="1"/>
</dbReference>
<feature type="domain" description="Orn/DAP/Arg decarboxylase 2 N-terminal" evidence="8">
    <location>
        <begin position="56"/>
        <end position="324"/>
    </location>
</feature>
<evidence type="ECO:0000256" key="3">
    <source>
        <dbReference type="ARBA" id="ARBA00022898"/>
    </source>
</evidence>
<dbReference type="InterPro" id="IPR029066">
    <property type="entry name" value="PLP-binding_barrel"/>
</dbReference>
<dbReference type="Gene3D" id="2.40.37.10">
    <property type="entry name" value="Lyase, Ornithine Decarboxylase, Chain A, domain 1"/>
    <property type="match status" value="1"/>
</dbReference>
<comment type="cofactor">
    <cofactor evidence="1 6">
        <name>pyridoxal 5'-phosphate</name>
        <dbReference type="ChEBI" id="CHEBI:597326"/>
    </cofactor>
</comment>
<dbReference type="Proteomes" id="UP000460221">
    <property type="component" value="Unassembled WGS sequence"/>
</dbReference>